<proteinExistence type="predicted"/>
<evidence type="ECO:0000313" key="3">
    <source>
        <dbReference type="Proteomes" id="UP000594262"/>
    </source>
</evidence>
<evidence type="ECO:0000313" key="2">
    <source>
        <dbReference type="EnsemblMetazoa" id="CLYHEMP021592.1"/>
    </source>
</evidence>
<organism evidence="2 3">
    <name type="scientific">Clytia hemisphaerica</name>
    <dbReference type="NCBI Taxonomy" id="252671"/>
    <lineage>
        <taxon>Eukaryota</taxon>
        <taxon>Metazoa</taxon>
        <taxon>Cnidaria</taxon>
        <taxon>Hydrozoa</taxon>
        <taxon>Hydroidolina</taxon>
        <taxon>Leptothecata</taxon>
        <taxon>Obeliida</taxon>
        <taxon>Clytiidae</taxon>
        <taxon>Clytia</taxon>
    </lineage>
</organism>
<dbReference type="GeneID" id="136820419"/>
<reference evidence="2" key="1">
    <citation type="submission" date="2021-01" db="UniProtKB">
        <authorList>
            <consortium name="EnsemblMetazoa"/>
        </authorList>
    </citation>
    <scope>IDENTIFICATION</scope>
</reference>
<dbReference type="Proteomes" id="UP000594262">
    <property type="component" value="Unplaced"/>
</dbReference>
<feature type="chain" id="PRO_5029631337" description="BRICHOS domain-containing protein" evidence="1">
    <location>
        <begin position="16"/>
        <end position="236"/>
    </location>
</feature>
<accession>A0A7M5XDU1</accession>
<keyword evidence="3" id="KW-1185">Reference proteome</keyword>
<dbReference type="AlphaFoldDB" id="A0A7M5XDU1"/>
<name>A0A7M5XDU1_9CNID</name>
<protein>
    <recommendedName>
        <fullName evidence="4">BRICHOS domain-containing protein</fullName>
    </recommendedName>
</protein>
<feature type="signal peptide" evidence="1">
    <location>
        <begin position="1"/>
        <end position="15"/>
    </location>
</feature>
<dbReference type="RefSeq" id="XP_066932704.1">
    <property type="nucleotide sequence ID" value="XM_067076603.1"/>
</dbReference>
<evidence type="ECO:0008006" key="4">
    <source>
        <dbReference type="Google" id="ProtNLM"/>
    </source>
</evidence>
<sequence length="236" mass="27188">MKFIILIAAIALATAKHSTDLNFNEGGKDYKEHIIFDEVDNTTEIHIPKHGNIPFAARYLIDHNLHYEVRILEGKSVCYLRKMEMEEEHSNRDLEAGIRNAGNTFPRDRYFVQRRGLFPISEMDKSELSSAIIRFCGSFPVILEKEATIDEVEKYLKNDLKTREKRGTGTVERWTPCKKGTYNGCKSAAPKCRFTLTSCIFWIWCERKGVILHCTDPKVSNHVYNANVCCDFVCQK</sequence>
<evidence type="ECO:0000256" key="1">
    <source>
        <dbReference type="SAM" id="SignalP"/>
    </source>
</evidence>
<dbReference type="EnsemblMetazoa" id="CLYHEMT021592.1">
    <property type="protein sequence ID" value="CLYHEMP021592.1"/>
    <property type="gene ID" value="CLYHEMG021592"/>
</dbReference>
<keyword evidence="1" id="KW-0732">Signal</keyword>